<accession>A0ACC1CBM7</accession>
<evidence type="ECO:0000313" key="2">
    <source>
        <dbReference type="Proteomes" id="UP001164250"/>
    </source>
</evidence>
<name>A0ACC1CBM7_9ROSI</name>
<reference evidence="2" key="1">
    <citation type="journal article" date="2023" name="G3 (Bethesda)">
        <title>Genome assembly and association tests identify interacting loci associated with vigor, precocity, and sex in interspecific pistachio rootstocks.</title>
        <authorList>
            <person name="Palmer W."/>
            <person name="Jacygrad E."/>
            <person name="Sagayaradj S."/>
            <person name="Cavanaugh K."/>
            <person name="Han R."/>
            <person name="Bertier L."/>
            <person name="Beede B."/>
            <person name="Kafkas S."/>
            <person name="Golino D."/>
            <person name="Preece J."/>
            <person name="Michelmore R."/>
        </authorList>
    </citation>
    <scope>NUCLEOTIDE SEQUENCE [LARGE SCALE GENOMIC DNA]</scope>
</reference>
<organism evidence="1 2">
    <name type="scientific">Pistacia atlantica</name>
    <dbReference type="NCBI Taxonomy" id="434234"/>
    <lineage>
        <taxon>Eukaryota</taxon>
        <taxon>Viridiplantae</taxon>
        <taxon>Streptophyta</taxon>
        <taxon>Embryophyta</taxon>
        <taxon>Tracheophyta</taxon>
        <taxon>Spermatophyta</taxon>
        <taxon>Magnoliopsida</taxon>
        <taxon>eudicotyledons</taxon>
        <taxon>Gunneridae</taxon>
        <taxon>Pentapetalae</taxon>
        <taxon>rosids</taxon>
        <taxon>malvids</taxon>
        <taxon>Sapindales</taxon>
        <taxon>Anacardiaceae</taxon>
        <taxon>Pistacia</taxon>
    </lineage>
</organism>
<comment type="caution">
    <text evidence="1">The sequence shown here is derived from an EMBL/GenBank/DDBJ whole genome shotgun (WGS) entry which is preliminary data.</text>
</comment>
<evidence type="ECO:0000313" key="1">
    <source>
        <dbReference type="EMBL" id="KAJ0113093.1"/>
    </source>
</evidence>
<protein>
    <submittedName>
        <fullName evidence="1">Uncharacterized protein</fullName>
    </submittedName>
</protein>
<dbReference type="Proteomes" id="UP001164250">
    <property type="component" value="Chromosome 1"/>
</dbReference>
<sequence>MPVPLRAKDMPYPMQDRTWKVYDYFLETAIQMPKSAGIIVNTVETLEKTALNAILDGQCTPGEPAPRIYCIGPLIVSSDGSRSGENRHDCLNWLDMQPKGSVVFLSFGSLGKFSASQLKEMALGLEKSGVRGSWREQEIEDTLQNLGSSTESRVCRWICESLWVELGSRSDPCRGANVGLASLCRQKLYKVSVVEELKVALAVEAEDYGLVSVEELEKLVS</sequence>
<dbReference type="EMBL" id="CM047897">
    <property type="protein sequence ID" value="KAJ0113093.1"/>
    <property type="molecule type" value="Genomic_DNA"/>
</dbReference>
<proteinExistence type="predicted"/>
<keyword evidence="2" id="KW-1185">Reference proteome</keyword>
<gene>
    <name evidence="1" type="ORF">Patl1_01204</name>
</gene>